<evidence type="ECO:0000313" key="1">
    <source>
        <dbReference type="EMBL" id="KAK2596054.1"/>
    </source>
</evidence>
<protein>
    <submittedName>
        <fullName evidence="1">Uncharacterized protein</fullName>
    </submittedName>
</protein>
<gene>
    <name evidence="1" type="ORF">N8I77_013562</name>
</gene>
<keyword evidence="2" id="KW-1185">Reference proteome</keyword>
<reference evidence="1" key="1">
    <citation type="submission" date="2023-06" db="EMBL/GenBank/DDBJ databases">
        <authorList>
            <person name="Noh H."/>
        </authorList>
    </citation>
    <scope>NUCLEOTIDE SEQUENCE</scope>
    <source>
        <strain evidence="1">DUCC20226</strain>
    </source>
</reference>
<sequence length="193" mass="21611">MSNTSSSSSEAHIPAPHSTHVFKFCDSTEFKGVRKVVIRGEMRGLSLHQRAKLISSESRVCIAYRDGKQLIVLMENVNADVLYHYCPQLRNFYSCCKESGPTIVLPNTEEFCLVGASGVAWVVGSFIHENGVIVYFLKQTARDIKSPKAVGTWIRSLKNDPVICEGDLALLVEAYKIFARRTERCGTKEQHNE</sequence>
<evidence type="ECO:0000313" key="2">
    <source>
        <dbReference type="Proteomes" id="UP001265746"/>
    </source>
</evidence>
<proteinExistence type="predicted"/>
<dbReference type="AlphaFoldDB" id="A0AAD9VYK5"/>
<name>A0AAD9VYK5_PHOAM</name>
<accession>A0AAD9VYK5</accession>
<organism evidence="1 2">
    <name type="scientific">Phomopsis amygdali</name>
    <name type="common">Fusicoccum amygdali</name>
    <dbReference type="NCBI Taxonomy" id="1214568"/>
    <lineage>
        <taxon>Eukaryota</taxon>
        <taxon>Fungi</taxon>
        <taxon>Dikarya</taxon>
        <taxon>Ascomycota</taxon>
        <taxon>Pezizomycotina</taxon>
        <taxon>Sordariomycetes</taxon>
        <taxon>Sordariomycetidae</taxon>
        <taxon>Diaporthales</taxon>
        <taxon>Diaporthaceae</taxon>
        <taxon>Diaporthe</taxon>
    </lineage>
</organism>
<dbReference type="Proteomes" id="UP001265746">
    <property type="component" value="Unassembled WGS sequence"/>
</dbReference>
<dbReference type="EMBL" id="JAUJFL010000012">
    <property type="protein sequence ID" value="KAK2596054.1"/>
    <property type="molecule type" value="Genomic_DNA"/>
</dbReference>
<comment type="caution">
    <text evidence="1">The sequence shown here is derived from an EMBL/GenBank/DDBJ whole genome shotgun (WGS) entry which is preliminary data.</text>
</comment>